<accession>A0A6L2NNS0</accession>
<name>A0A6L2NNS0_TANCI</name>
<gene>
    <name evidence="1" type="ORF">Tci_059801</name>
</gene>
<reference evidence="1" key="1">
    <citation type="journal article" date="2019" name="Sci. Rep.">
        <title>Draft genome of Tanacetum cinerariifolium, the natural source of mosquito coil.</title>
        <authorList>
            <person name="Yamashiro T."/>
            <person name="Shiraishi A."/>
            <person name="Satake H."/>
            <person name="Nakayama K."/>
        </authorList>
    </citation>
    <scope>NUCLEOTIDE SEQUENCE</scope>
</reference>
<dbReference type="InterPro" id="IPR045032">
    <property type="entry name" value="PEL"/>
</dbReference>
<dbReference type="Gene3D" id="2.160.20.10">
    <property type="entry name" value="Single-stranded right-handed beta-helix, Pectin lyase-like"/>
    <property type="match status" value="1"/>
</dbReference>
<dbReference type="AlphaFoldDB" id="A0A6L2NNS0"/>
<dbReference type="SUPFAM" id="SSF51126">
    <property type="entry name" value="Pectin lyase-like"/>
    <property type="match status" value="1"/>
</dbReference>
<dbReference type="GO" id="GO:0030570">
    <property type="term" value="F:pectate lyase activity"/>
    <property type="evidence" value="ECO:0007669"/>
    <property type="project" value="InterPro"/>
</dbReference>
<comment type="caution">
    <text evidence="1">The sequence shown here is derived from an EMBL/GenBank/DDBJ whole genome shotgun (WGS) entry which is preliminary data.</text>
</comment>
<protein>
    <submittedName>
        <fullName evidence="1">Probable pectate lyase 12</fullName>
    </submittedName>
</protein>
<sequence length="101" mass="11567">MSTLEEDEKAVDAYNGYVKVIIAFNHFGEQLLQRMAECRRACTHVINDVYLQWEMYAIRESGNPTINNPGDQRPTPVNPIAKEEASEERKEMVLPVSWVLA</sequence>
<organism evidence="1">
    <name type="scientific">Tanacetum cinerariifolium</name>
    <name type="common">Dalmatian daisy</name>
    <name type="synonym">Chrysanthemum cinerariifolium</name>
    <dbReference type="NCBI Taxonomy" id="118510"/>
    <lineage>
        <taxon>Eukaryota</taxon>
        <taxon>Viridiplantae</taxon>
        <taxon>Streptophyta</taxon>
        <taxon>Embryophyta</taxon>
        <taxon>Tracheophyta</taxon>
        <taxon>Spermatophyta</taxon>
        <taxon>Magnoliopsida</taxon>
        <taxon>eudicotyledons</taxon>
        <taxon>Gunneridae</taxon>
        <taxon>Pentapetalae</taxon>
        <taxon>asterids</taxon>
        <taxon>campanulids</taxon>
        <taxon>Asterales</taxon>
        <taxon>Asteraceae</taxon>
        <taxon>Asteroideae</taxon>
        <taxon>Anthemideae</taxon>
        <taxon>Anthemidinae</taxon>
        <taxon>Tanacetum</taxon>
    </lineage>
</organism>
<dbReference type="InterPro" id="IPR012334">
    <property type="entry name" value="Pectin_lyas_fold"/>
</dbReference>
<dbReference type="InterPro" id="IPR011050">
    <property type="entry name" value="Pectin_lyase_fold/virulence"/>
</dbReference>
<dbReference type="PANTHER" id="PTHR31683">
    <property type="entry name" value="PECTATE LYASE 18-RELATED"/>
    <property type="match status" value="1"/>
</dbReference>
<keyword evidence="1" id="KW-0456">Lyase</keyword>
<dbReference type="PANTHER" id="PTHR31683:SF21">
    <property type="entry name" value="PECTATE LYASE 12-RELATED"/>
    <property type="match status" value="1"/>
</dbReference>
<evidence type="ECO:0000313" key="1">
    <source>
        <dbReference type="EMBL" id="GEU87823.1"/>
    </source>
</evidence>
<proteinExistence type="predicted"/>
<dbReference type="EMBL" id="BKCJ010009619">
    <property type="protein sequence ID" value="GEU87823.1"/>
    <property type="molecule type" value="Genomic_DNA"/>
</dbReference>